<dbReference type="Proteomes" id="UP001432027">
    <property type="component" value="Unassembled WGS sequence"/>
</dbReference>
<gene>
    <name evidence="1" type="ORF">PENTCL1PPCAC_8199</name>
</gene>
<reference evidence="1" key="1">
    <citation type="submission" date="2023-10" db="EMBL/GenBank/DDBJ databases">
        <title>Genome assembly of Pristionchus species.</title>
        <authorList>
            <person name="Yoshida K."/>
            <person name="Sommer R.J."/>
        </authorList>
    </citation>
    <scope>NUCLEOTIDE SEQUENCE</scope>
    <source>
        <strain evidence="1">RS0144</strain>
    </source>
</reference>
<evidence type="ECO:0000313" key="1">
    <source>
        <dbReference type="EMBL" id="GMS86024.1"/>
    </source>
</evidence>
<keyword evidence="2" id="KW-1185">Reference proteome</keyword>
<organism evidence="1 2">
    <name type="scientific">Pristionchus entomophagus</name>
    <dbReference type="NCBI Taxonomy" id="358040"/>
    <lineage>
        <taxon>Eukaryota</taxon>
        <taxon>Metazoa</taxon>
        <taxon>Ecdysozoa</taxon>
        <taxon>Nematoda</taxon>
        <taxon>Chromadorea</taxon>
        <taxon>Rhabditida</taxon>
        <taxon>Rhabditina</taxon>
        <taxon>Diplogasteromorpha</taxon>
        <taxon>Diplogasteroidea</taxon>
        <taxon>Neodiplogasteridae</taxon>
        <taxon>Pristionchus</taxon>
    </lineage>
</organism>
<proteinExistence type="predicted"/>
<dbReference type="EMBL" id="BTSX01000002">
    <property type="protein sequence ID" value="GMS86024.1"/>
    <property type="molecule type" value="Genomic_DNA"/>
</dbReference>
<dbReference type="AlphaFoldDB" id="A0AAV5SXD3"/>
<evidence type="ECO:0000313" key="2">
    <source>
        <dbReference type="Proteomes" id="UP001432027"/>
    </source>
</evidence>
<accession>A0AAV5SXD3</accession>
<feature type="non-terminal residue" evidence="1">
    <location>
        <position position="1"/>
    </location>
</feature>
<comment type="caution">
    <text evidence="1">The sequence shown here is derived from an EMBL/GenBank/DDBJ whole genome shotgun (WGS) entry which is preliminary data.</text>
</comment>
<name>A0AAV5SXD3_9BILA</name>
<sequence>TQTKGTVCSANNFYMNMGAAPCSGHSMLVSGSGGSRCIGWDSGSTTTPFDSALNTGSNWFLWDGSSSSYFTAPTAALLSYEGYMVLPRVLVTPV</sequence>
<protein>
    <submittedName>
        <fullName evidence="1">Uncharacterized protein</fullName>
    </submittedName>
</protein>